<evidence type="ECO:0000256" key="2">
    <source>
        <dbReference type="ARBA" id="ARBA00022679"/>
    </source>
</evidence>
<keyword evidence="4" id="KW-1133">Transmembrane helix</keyword>
<evidence type="ECO:0000313" key="7">
    <source>
        <dbReference type="Proteomes" id="UP000295122"/>
    </source>
</evidence>
<dbReference type="PANTHER" id="PTHR10434:SF40">
    <property type="entry name" value="1-ACYL-SN-GLYCEROL-3-PHOSPHATE ACYLTRANSFERASE"/>
    <property type="match status" value="1"/>
</dbReference>
<dbReference type="AlphaFoldDB" id="A0A4R7BTJ1"/>
<feature type="domain" description="Phospholipid/glycerol acyltransferase" evidence="5">
    <location>
        <begin position="71"/>
        <end position="184"/>
    </location>
</feature>
<dbReference type="GO" id="GO:0006654">
    <property type="term" value="P:phosphatidic acid biosynthetic process"/>
    <property type="evidence" value="ECO:0007669"/>
    <property type="project" value="TreeGrafter"/>
</dbReference>
<dbReference type="GO" id="GO:0003841">
    <property type="term" value="F:1-acylglycerol-3-phosphate O-acyltransferase activity"/>
    <property type="evidence" value="ECO:0007669"/>
    <property type="project" value="TreeGrafter"/>
</dbReference>
<dbReference type="Proteomes" id="UP000295122">
    <property type="component" value="Unassembled WGS sequence"/>
</dbReference>
<dbReference type="PANTHER" id="PTHR10434">
    <property type="entry name" value="1-ACYL-SN-GLYCEROL-3-PHOSPHATE ACYLTRANSFERASE"/>
    <property type="match status" value="1"/>
</dbReference>
<dbReference type="InterPro" id="IPR002123">
    <property type="entry name" value="Plipid/glycerol_acylTrfase"/>
</dbReference>
<comment type="pathway">
    <text evidence="1">Lipid metabolism.</text>
</comment>
<evidence type="ECO:0000256" key="4">
    <source>
        <dbReference type="SAM" id="Phobius"/>
    </source>
</evidence>
<keyword evidence="4" id="KW-0472">Membrane</keyword>
<evidence type="ECO:0000256" key="1">
    <source>
        <dbReference type="ARBA" id="ARBA00005189"/>
    </source>
</evidence>
<dbReference type="SUPFAM" id="SSF69593">
    <property type="entry name" value="Glycerol-3-phosphate (1)-acyltransferase"/>
    <property type="match status" value="1"/>
</dbReference>
<keyword evidence="7" id="KW-1185">Reference proteome</keyword>
<comment type="caution">
    <text evidence="6">The sequence shown here is derived from an EMBL/GenBank/DDBJ whole genome shotgun (WGS) entry which is preliminary data.</text>
</comment>
<keyword evidence="3 6" id="KW-0012">Acyltransferase</keyword>
<evidence type="ECO:0000256" key="3">
    <source>
        <dbReference type="ARBA" id="ARBA00023315"/>
    </source>
</evidence>
<dbReference type="SMART" id="SM00563">
    <property type="entry name" value="PlsC"/>
    <property type="match status" value="1"/>
</dbReference>
<keyword evidence="4" id="KW-0812">Transmembrane</keyword>
<name>A0A4R7BTJ1_9HYPH</name>
<proteinExistence type="predicted"/>
<organism evidence="6 7">
    <name type="scientific">Enterovirga rhinocerotis</name>
    <dbReference type="NCBI Taxonomy" id="1339210"/>
    <lineage>
        <taxon>Bacteria</taxon>
        <taxon>Pseudomonadati</taxon>
        <taxon>Pseudomonadota</taxon>
        <taxon>Alphaproteobacteria</taxon>
        <taxon>Hyphomicrobiales</taxon>
        <taxon>Methylobacteriaceae</taxon>
        <taxon>Enterovirga</taxon>
    </lineage>
</organism>
<feature type="transmembrane region" description="Helical" evidence="4">
    <location>
        <begin position="12"/>
        <end position="30"/>
    </location>
</feature>
<dbReference type="OrthoDB" id="5290997at2"/>
<dbReference type="CDD" id="cd07989">
    <property type="entry name" value="LPLAT_AGPAT-like"/>
    <property type="match status" value="1"/>
</dbReference>
<gene>
    <name evidence="6" type="ORF">EV668_3553</name>
</gene>
<sequence length="250" mass="27894">MVALRSHLFNLLFYLNLVLWLIPAIATFAMPRKAIIRYAQTWGRFNLWLLRVIVGTRVEFRNLDRIPPGGLLVAAKHQSFLETFTLLFCVDDPTFILKRELQWIPVFGWLTIKAGMIPVRRGGATALGEMNRAARTKAQEGRQVIIFPEGTRRPPGAEPAYKNGVAHLYRTLGMPCLPVGLNSGLFWPRRHYVRRPGTVVIDFCEVIPAGLDRETFMTLLIERIETSSDALLAEAGGAPAPTASGMAVTP</sequence>
<accession>A0A4R7BTJ1</accession>
<protein>
    <submittedName>
        <fullName evidence="6">1-acyl-sn-glycerol-3-phosphate acyltransferase</fullName>
    </submittedName>
</protein>
<keyword evidence="2 6" id="KW-0808">Transferase</keyword>
<dbReference type="EMBL" id="SNZR01000014">
    <property type="protein sequence ID" value="TDR89068.1"/>
    <property type="molecule type" value="Genomic_DNA"/>
</dbReference>
<reference evidence="6 7" key="1">
    <citation type="submission" date="2019-03" db="EMBL/GenBank/DDBJ databases">
        <title>Genomic Encyclopedia of Type Strains, Phase IV (KMG-IV): sequencing the most valuable type-strain genomes for metagenomic binning, comparative biology and taxonomic classification.</title>
        <authorList>
            <person name="Goeker M."/>
        </authorList>
    </citation>
    <scope>NUCLEOTIDE SEQUENCE [LARGE SCALE GENOMIC DNA]</scope>
    <source>
        <strain evidence="6 7">DSM 25903</strain>
    </source>
</reference>
<evidence type="ECO:0000313" key="6">
    <source>
        <dbReference type="EMBL" id="TDR89068.1"/>
    </source>
</evidence>
<dbReference type="RefSeq" id="WP_133772489.1">
    <property type="nucleotide sequence ID" value="NZ_SNZR01000014.1"/>
</dbReference>
<evidence type="ECO:0000259" key="5">
    <source>
        <dbReference type="SMART" id="SM00563"/>
    </source>
</evidence>
<dbReference type="Pfam" id="PF01553">
    <property type="entry name" value="Acyltransferase"/>
    <property type="match status" value="1"/>
</dbReference>